<dbReference type="Proteomes" id="UP000253910">
    <property type="component" value="Unassembled WGS sequence"/>
</dbReference>
<dbReference type="InterPro" id="IPR042099">
    <property type="entry name" value="ANL_N_sf"/>
</dbReference>
<dbReference type="InterPro" id="IPR000873">
    <property type="entry name" value="AMP-dep_synth/lig_dom"/>
</dbReference>
<evidence type="ECO:0000313" key="6">
    <source>
        <dbReference type="Proteomes" id="UP000253910"/>
    </source>
</evidence>
<dbReference type="InterPro" id="IPR045851">
    <property type="entry name" value="AMP-bd_C_sf"/>
</dbReference>
<protein>
    <submittedName>
        <fullName evidence="5">(2,3-dihydroxybenzoyl)adenylate synthase</fullName>
    </submittedName>
</protein>
<reference evidence="5 6" key="1">
    <citation type="submission" date="2018-05" db="EMBL/GenBank/DDBJ databases">
        <title>Draft Genome Sequences for a Diverse set of 7 Haemophilus Species.</title>
        <authorList>
            <person name="Nichols M."/>
            <person name="Topaz N."/>
            <person name="Wang X."/>
            <person name="Wang X."/>
            <person name="Boxrud D."/>
        </authorList>
    </citation>
    <scope>NUCLEOTIDE SEQUENCE [LARGE SCALE GENOMIC DNA]</scope>
    <source>
        <strain evidence="5 6">C2008001710</strain>
    </source>
</reference>
<dbReference type="PANTHER" id="PTHR24096:SF149">
    <property type="entry name" value="AMP-BINDING DOMAIN-CONTAINING PROTEIN-RELATED"/>
    <property type="match status" value="1"/>
</dbReference>
<dbReference type="PROSITE" id="PS00455">
    <property type="entry name" value="AMP_BINDING"/>
    <property type="match status" value="1"/>
</dbReference>
<dbReference type="GO" id="GO:0016405">
    <property type="term" value="F:CoA-ligase activity"/>
    <property type="evidence" value="ECO:0007669"/>
    <property type="project" value="TreeGrafter"/>
</dbReference>
<feature type="domain" description="AMP-dependent synthetase/ligase" evidence="4">
    <location>
        <begin position="34"/>
        <end position="395"/>
    </location>
</feature>
<dbReference type="Pfam" id="PF00501">
    <property type="entry name" value="AMP-binding"/>
    <property type="match status" value="1"/>
</dbReference>
<evidence type="ECO:0000256" key="2">
    <source>
        <dbReference type="ARBA" id="ARBA00006432"/>
    </source>
</evidence>
<keyword evidence="3" id="KW-0436">Ligase</keyword>
<accession>A0A369Z6U2</accession>
<dbReference type="SUPFAM" id="SSF56801">
    <property type="entry name" value="Acetyl-CoA synthetase-like"/>
    <property type="match status" value="1"/>
</dbReference>
<comment type="caution">
    <text evidence="5">The sequence shown here is derived from an EMBL/GenBank/DDBJ whole genome shotgun (WGS) entry which is preliminary data.</text>
</comment>
<proteinExistence type="inferred from homology"/>
<name>A0A369Z6U2_HAEPA</name>
<evidence type="ECO:0000256" key="1">
    <source>
        <dbReference type="ARBA" id="ARBA00004924"/>
    </source>
</evidence>
<dbReference type="Gene3D" id="3.30.300.30">
    <property type="match status" value="1"/>
</dbReference>
<comment type="pathway">
    <text evidence="1">Siderophore biosynthesis.</text>
</comment>
<sequence>MLSQLYVPFSQQRIELYQSLGYWQGQNHFDFLTEICRTYGDKIALAEGESFLTYKELYQATINFGEFLKEIGIKKDSFIILQAPNSIDFLIALFGIYYAGARPIFSLYGHRSHEIYHITKSSNATVYLRIKDQTTDNSAEDIVCHMPNYPESLQIIRTFNRGEIISLPQFSVYSSLPRPTEATSIAFLQLSGGTTGIPKLIPRTHDEYLYSVRESAKISGLKKDSVQLVALPISHNFAMSSPGVLGALYVGAKIVIAENGSPDTCFELIQKHKVTQVSLVPSLVSLWVNSSKIKYYDLSTLEVIQVGGARLSPVLAEKFINFFPKVILQQVYGMAEGLVNYTRLDDNLETIIYSQGTPISAHDEIVIVDENLIPLPKGDIGEIITRGPYTINGYYNADTINKKSFTQDGFYRTGDLGYINEKGNIVVTGRCKELINRGGEKIIPSELETILLKHPLIKDISIVGIPDELLGEKIHGYIMTYNNKTIHLIEIREFLEKQGVDKNRMLDDIEIVDSFNYTLIGKVKK</sequence>
<dbReference type="GO" id="GO:0019748">
    <property type="term" value="P:secondary metabolic process"/>
    <property type="evidence" value="ECO:0007669"/>
    <property type="project" value="TreeGrafter"/>
</dbReference>
<evidence type="ECO:0000259" key="4">
    <source>
        <dbReference type="Pfam" id="PF00501"/>
    </source>
</evidence>
<dbReference type="EMBL" id="QEPW01000003">
    <property type="protein sequence ID" value="RDE95576.1"/>
    <property type="molecule type" value="Genomic_DNA"/>
</dbReference>
<evidence type="ECO:0000256" key="3">
    <source>
        <dbReference type="ARBA" id="ARBA00022598"/>
    </source>
</evidence>
<gene>
    <name evidence="5" type="ORF">DPV87_02070</name>
</gene>
<evidence type="ECO:0000313" key="5">
    <source>
        <dbReference type="EMBL" id="RDE95576.1"/>
    </source>
</evidence>
<dbReference type="FunFam" id="2.30.38.10:FF:000003">
    <property type="entry name" value="Vibriobactin-specific 2,3-dihydroxybenzoate-AMP ligase"/>
    <property type="match status" value="1"/>
</dbReference>
<dbReference type="Gene3D" id="3.40.50.12780">
    <property type="entry name" value="N-terminal domain of ligase-like"/>
    <property type="match status" value="1"/>
</dbReference>
<dbReference type="InterPro" id="IPR020845">
    <property type="entry name" value="AMP-binding_CS"/>
</dbReference>
<comment type="similarity">
    <text evidence="2">Belongs to the ATP-dependent AMP-binding enzyme family.</text>
</comment>
<dbReference type="AlphaFoldDB" id="A0A369Z6U2"/>
<dbReference type="PANTHER" id="PTHR24096">
    <property type="entry name" value="LONG-CHAIN-FATTY-ACID--COA LIGASE"/>
    <property type="match status" value="1"/>
</dbReference>
<organism evidence="5 6">
    <name type="scientific">Haemophilus parainfluenzae</name>
    <dbReference type="NCBI Taxonomy" id="729"/>
    <lineage>
        <taxon>Bacteria</taxon>
        <taxon>Pseudomonadati</taxon>
        <taxon>Pseudomonadota</taxon>
        <taxon>Gammaproteobacteria</taxon>
        <taxon>Pasteurellales</taxon>
        <taxon>Pasteurellaceae</taxon>
        <taxon>Haemophilus</taxon>
    </lineage>
</organism>